<dbReference type="RefSeq" id="WP_146325300.1">
    <property type="nucleotide sequence ID" value="NZ_BAABLR010000066.1"/>
</dbReference>
<accession>A0A5C5UAF5</accession>
<keyword evidence="1" id="KW-0175">Coiled coil</keyword>
<comment type="caution">
    <text evidence="2">The sequence shown here is derived from an EMBL/GenBank/DDBJ whole genome shotgun (WGS) entry which is preliminary data.</text>
</comment>
<dbReference type="NCBIfam" id="NF038048">
    <property type="entry name" value="DIP1984_fam"/>
    <property type="match status" value="1"/>
</dbReference>
<evidence type="ECO:0000256" key="1">
    <source>
        <dbReference type="SAM" id="Coils"/>
    </source>
</evidence>
<dbReference type="Pfam" id="PF20935">
    <property type="entry name" value="DUF6847"/>
    <property type="match status" value="1"/>
</dbReference>
<feature type="coiled-coil region" evidence="1">
    <location>
        <begin position="3"/>
        <end position="64"/>
    </location>
</feature>
<organism evidence="2 3">
    <name type="scientific">Corynebacterium canis</name>
    <dbReference type="NCBI Taxonomy" id="679663"/>
    <lineage>
        <taxon>Bacteria</taxon>
        <taxon>Bacillati</taxon>
        <taxon>Actinomycetota</taxon>
        <taxon>Actinomycetes</taxon>
        <taxon>Mycobacteriales</taxon>
        <taxon>Corynebacteriaceae</taxon>
        <taxon>Corynebacterium</taxon>
    </lineage>
</organism>
<dbReference type="Proteomes" id="UP000320791">
    <property type="component" value="Unassembled WGS sequence"/>
</dbReference>
<evidence type="ECO:0000313" key="3">
    <source>
        <dbReference type="Proteomes" id="UP000320791"/>
    </source>
</evidence>
<dbReference type="CDD" id="cd12208">
    <property type="entry name" value="DIP1984-like"/>
    <property type="match status" value="1"/>
</dbReference>
<reference evidence="2 3" key="1">
    <citation type="submission" date="2019-08" db="EMBL/GenBank/DDBJ databases">
        <authorList>
            <person name="Lei W."/>
        </authorList>
    </citation>
    <scope>NUCLEOTIDE SEQUENCE [LARGE SCALE GENOMIC DNA]</scope>
    <source>
        <strain evidence="2 3">CCUG 58627</strain>
    </source>
</reference>
<evidence type="ECO:0000313" key="2">
    <source>
        <dbReference type="EMBL" id="TWT22838.1"/>
    </source>
</evidence>
<keyword evidence="3" id="KW-1185">Reference proteome</keyword>
<sequence>MKLAEALVARADAQRRLAQLQERLHRVVLVQEGVEPGEDPQELMEEAERVIDQLEGLIRRINATNSATAFDEQRTLTDAIAAREAAQRRAALYTRLAQEATPEARFRATEIRNVATVDVRELRARADQAAKEHRELDTRIQQLNWTVELQ</sequence>
<dbReference type="EMBL" id="VOHM01000026">
    <property type="protein sequence ID" value="TWT22838.1"/>
    <property type="molecule type" value="Genomic_DNA"/>
</dbReference>
<proteinExistence type="predicted"/>
<evidence type="ECO:0008006" key="4">
    <source>
        <dbReference type="Google" id="ProtNLM"/>
    </source>
</evidence>
<dbReference type="InterPro" id="IPR047741">
    <property type="entry name" value="DIP1984-like"/>
</dbReference>
<dbReference type="Gene3D" id="6.10.320.10">
    <property type="match status" value="1"/>
</dbReference>
<dbReference type="AlphaFoldDB" id="A0A5C5UAF5"/>
<gene>
    <name evidence="2" type="ORF">FRX94_10515</name>
</gene>
<name>A0A5C5UAF5_9CORY</name>
<dbReference type="OrthoDB" id="3730241at2"/>
<protein>
    <recommendedName>
        <fullName evidence="4">DIP1984 family protein</fullName>
    </recommendedName>
</protein>